<dbReference type="PANTHER" id="PTHR33993:SF10">
    <property type="entry name" value="CONSERVED PROTEIN"/>
    <property type="match status" value="1"/>
</dbReference>
<name>A0A372GFZ6_9ACTN</name>
<dbReference type="PANTHER" id="PTHR33993">
    <property type="entry name" value="GLYOXALASE-RELATED"/>
    <property type="match status" value="1"/>
</dbReference>
<proteinExistence type="predicted"/>
<gene>
    <name evidence="2" type="ORF">D0T12_17660</name>
</gene>
<evidence type="ECO:0000259" key="1">
    <source>
        <dbReference type="PROSITE" id="PS51819"/>
    </source>
</evidence>
<dbReference type="Gene3D" id="3.10.180.10">
    <property type="entry name" value="2,3-Dihydroxybiphenyl 1,2-Dioxygenase, domain 1"/>
    <property type="match status" value="2"/>
</dbReference>
<protein>
    <submittedName>
        <fullName evidence="2">VOC family protein</fullName>
    </submittedName>
</protein>
<sequence length="267" mass="28759">MTQVTGNQPEGTPNWLDIGVPDLDRAKTFYGTLLGWEFHDVGAEGGHYNMCMLRGEPIAGMMRNPDDQPAEYWWSVYFATDDCDGTVKRVADAGGEVVVAAMDVMDQGRMAIVKDAVGGQFGLWQGTAHPGSAIVNEPGSFVWNDLFVPGDAGPAREFYRAVFGLRAERLPGAEGLDYTTLARPDGRLIGGVFGHEGLVLGGATEQVASWLTYFVVDDTDEAVERVRAGGGSVEEDPVDTPYGRIATVRDPFGVPFRLTKPAPSPES</sequence>
<dbReference type="CDD" id="cd07247">
    <property type="entry name" value="SgaA_N_like"/>
    <property type="match status" value="2"/>
</dbReference>
<accession>A0A372GFZ6</accession>
<organism evidence="2 3">
    <name type="scientific">Actinomadura spongiicola</name>
    <dbReference type="NCBI Taxonomy" id="2303421"/>
    <lineage>
        <taxon>Bacteria</taxon>
        <taxon>Bacillati</taxon>
        <taxon>Actinomycetota</taxon>
        <taxon>Actinomycetes</taxon>
        <taxon>Streptosporangiales</taxon>
        <taxon>Thermomonosporaceae</taxon>
        <taxon>Actinomadura</taxon>
    </lineage>
</organism>
<feature type="domain" description="VOC" evidence="1">
    <location>
        <begin position="12"/>
        <end position="126"/>
    </location>
</feature>
<feature type="domain" description="VOC" evidence="1">
    <location>
        <begin position="140"/>
        <end position="261"/>
    </location>
</feature>
<dbReference type="Proteomes" id="UP000262882">
    <property type="component" value="Unassembled WGS sequence"/>
</dbReference>
<dbReference type="AlphaFoldDB" id="A0A372GFZ6"/>
<comment type="caution">
    <text evidence="2">The sequence shown here is derived from an EMBL/GenBank/DDBJ whole genome shotgun (WGS) entry which is preliminary data.</text>
</comment>
<dbReference type="RefSeq" id="WP_117400695.1">
    <property type="nucleotide sequence ID" value="NZ_QVNQ01000005.1"/>
</dbReference>
<reference evidence="2 3" key="1">
    <citation type="submission" date="2018-08" db="EMBL/GenBank/DDBJ databases">
        <title>Actinomadura spongicola sp. nov., isolated from marine sponge Leucetta chagosensis.</title>
        <authorList>
            <person name="Li L."/>
            <person name="Lin H.W."/>
        </authorList>
    </citation>
    <scope>NUCLEOTIDE SEQUENCE [LARGE SCALE GENOMIC DNA]</scope>
    <source>
        <strain evidence="2 3">LHW52907</strain>
    </source>
</reference>
<dbReference type="Pfam" id="PF00903">
    <property type="entry name" value="Glyoxalase"/>
    <property type="match status" value="2"/>
</dbReference>
<dbReference type="PROSITE" id="PS51819">
    <property type="entry name" value="VOC"/>
    <property type="match status" value="2"/>
</dbReference>
<evidence type="ECO:0000313" key="2">
    <source>
        <dbReference type="EMBL" id="RFS84009.1"/>
    </source>
</evidence>
<dbReference type="EMBL" id="QVNQ01000005">
    <property type="protein sequence ID" value="RFS84009.1"/>
    <property type="molecule type" value="Genomic_DNA"/>
</dbReference>
<dbReference type="InterPro" id="IPR037523">
    <property type="entry name" value="VOC_core"/>
</dbReference>
<dbReference type="InterPro" id="IPR052164">
    <property type="entry name" value="Anthracycline_SecMetBiosynth"/>
</dbReference>
<dbReference type="OrthoDB" id="9793039at2"/>
<evidence type="ECO:0000313" key="3">
    <source>
        <dbReference type="Proteomes" id="UP000262882"/>
    </source>
</evidence>
<dbReference type="InterPro" id="IPR004360">
    <property type="entry name" value="Glyas_Fos-R_dOase_dom"/>
</dbReference>
<keyword evidence="3" id="KW-1185">Reference proteome</keyword>
<dbReference type="InterPro" id="IPR029068">
    <property type="entry name" value="Glyas_Bleomycin-R_OHBP_Dase"/>
</dbReference>
<dbReference type="SUPFAM" id="SSF54593">
    <property type="entry name" value="Glyoxalase/Bleomycin resistance protein/Dihydroxybiphenyl dioxygenase"/>
    <property type="match status" value="2"/>
</dbReference>